<gene>
    <name evidence="1" type="ORF">NDU88_003372</name>
</gene>
<organism evidence="1 2">
    <name type="scientific">Pleurodeles waltl</name>
    <name type="common">Iberian ribbed newt</name>
    <dbReference type="NCBI Taxonomy" id="8319"/>
    <lineage>
        <taxon>Eukaryota</taxon>
        <taxon>Metazoa</taxon>
        <taxon>Chordata</taxon>
        <taxon>Craniata</taxon>
        <taxon>Vertebrata</taxon>
        <taxon>Euteleostomi</taxon>
        <taxon>Amphibia</taxon>
        <taxon>Batrachia</taxon>
        <taxon>Caudata</taxon>
        <taxon>Salamandroidea</taxon>
        <taxon>Salamandridae</taxon>
        <taxon>Pleurodelinae</taxon>
        <taxon>Pleurodeles</taxon>
    </lineage>
</organism>
<name>A0AAV7UYA0_PLEWA</name>
<dbReference type="AlphaFoldDB" id="A0AAV7UYA0"/>
<dbReference type="Proteomes" id="UP001066276">
    <property type="component" value="Chromosome 2_2"/>
</dbReference>
<evidence type="ECO:0000313" key="2">
    <source>
        <dbReference type="Proteomes" id="UP001066276"/>
    </source>
</evidence>
<comment type="caution">
    <text evidence="1">The sequence shown here is derived from an EMBL/GenBank/DDBJ whole genome shotgun (WGS) entry which is preliminary data.</text>
</comment>
<sequence>MVGILALGHQIIKLHVRHSKPSTLEWLHQRIPTYMWDTTHPYEFHRMFAQ</sequence>
<keyword evidence="2" id="KW-1185">Reference proteome</keyword>
<evidence type="ECO:0000313" key="1">
    <source>
        <dbReference type="EMBL" id="KAJ1194077.1"/>
    </source>
</evidence>
<feature type="non-terminal residue" evidence="1">
    <location>
        <position position="50"/>
    </location>
</feature>
<proteinExistence type="predicted"/>
<protein>
    <submittedName>
        <fullName evidence="1">Uncharacterized protein</fullName>
    </submittedName>
</protein>
<reference evidence="1" key="1">
    <citation type="journal article" date="2022" name="bioRxiv">
        <title>Sequencing and chromosome-scale assembly of the giantPleurodeles waltlgenome.</title>
        <authorList>
            <person name="Brown T."/>
            <person name="Elewa A."/>
            <person name="Iarovenko S."/>
            <person name="Subramanian E."/>
            <person name="Araus A.J."/>
            <person name="Petzold A."/>
            <person name="Susuki M."/>
            <person name="Suzuki K.-i.T."/>
            <person name="Hayashi T."/>
            <person name="Toyoda A."/>
            <person name="Oliveira C."/>
            <person name="Osipova E."/>
            <person name="Leigh N.D."/>
            <person name="Simon A."/>
            <person name="Yun M.H."/>
        </authorList>
    </citation>
    <scope>NUCLEOTIDE SEQUENCE</scope>
    <source>
        <strain evidence="1">20211129_DDA</strain>
        <tissue evidence="1">Liver</tissue>
    </source>
</reference>
<dbReference type="EMBL" id="JANPWB010000004">
    <property type="protein sequence ID" value="KAJ1194077.1"/>
    <property type="molecule type" value="Genomic_DNA"/>
</dbReference>
<accession>A0AAV7UYA0</accession>